<dbReference type="InterPro" id="IPR011335">
    <property type="entry name" value="Restrct_endonuc-II-like"/>
</dbReference>
<name>A0A852U0B1_9ACTN</name>
<dbReference type="Proteomes" id="UP000589036">
    <property type="component" value="Unassembled WGS sequence"/>
</dbReference>
<feature type="compositionally biased region" description="Basic and acidic residues" evidence="1">
    <location>
        <begin position="19"/>
        <end position="30"/>
    </location>
</feature>
<sequence length="227" mass="25032">MSVMTLSETELGLPADRPLTVEDLEHTPDDGRRYELVDGRLDVSSAPAQPHTRAETRLTWLLATVAPDEFEVQSGPGVTFNAKRTHHRIPDVAVKRSEPLEVPHLTRPPLLAVEVVSPESILRDHHTKKREYANFGVQAYWLITPSLDKPDIIEFRLEDGEFIEVRQAVGSDVFETDFPFPVRIVPEWLVADGDWRAGIGGPEADGSEPRDGGEAAEDGPGGAEGDQ</sequence>
<accession>A0A852U0B1</accession>
<dbReference type="InterPro" id="IPR008538">
    <property type="entry name" value="Uma2"/>
</dbReference>
<keyword evidence="3" id="KW-0378">Hydrolase</keyword>
<reference evidence="3 4" key="1">
    <citation type="submission" date="2020-07" db="EMBL/GenBank/DDBJ databases">
        <title>Sequencing the genomes of 1000 actinobacteria strains.</title>
        <authorList>
            <person name="Klenk H.-P."/>
        </authorList>
    </citation>
    <scope>NUCLEOTIDE SEQUENCE [LARGE SCALE GENOMIC DNA]</scope>
    <source>
        <strain evidence="3 4">CXB654</strain>
    </source>
</reference>
<protein>
    <submittedName>
        <fullName evidence="3">Uma2 family endonuclease</fullName>
    </submittedName>
</protein>
<feature type="domain" description="Putative restriction endonuclease" evidence="2">
    <location>
        <begin position="22"/>
        <end position="172"/>
    </location>
</feature>
<feature type="region of interest" description="Disordered" evidence="1">
    <location>
        <begin position="196"/>
        <end position="227"/>
    </location>
</feature>
<feature type="region of interest" description="Disordered" evidence="1">
    <location>
        <begin position="1"/>
        <end position="30"/>
    </location>
</feature>
<dbReference type="SUPFAM" id="SSF52980">
    <property type="entry name" value="Restriction endonuclease-like"/>
    <property type="match status" value="1"/>
</dbReference>
<keyword evidence="3" id="KW-0255">Endonuclease</keyword>
<proteinExistence type="predicted"/>
<dbReference type="PANTHER" id="PTHR35400:SF3">
    <property type="entry name" value="SLL1072 PROTEIN"/>
    <property type="match status" value="1"/>
</dbReference>
<evidence type="ECO:0000313" key="4">
    <source>
        <dbReference type="Proteomes" id="UP000589036"/>
    </source>
</evidence>
<dbReference type="CDD" id="cd06260">
    <property type="entry name" value="DUF820-like"/>
    <property type="match status" value="1"/>
</dbReference>
<evidence type="ECO:0000259" key="2">
    <source>
        <dbReference type="Pfam" id="PF05685"/>
    </source>
</evidence>
<keyword evidence="3" id="KW-0540">Nuclease</keyword>
<keyword evidence="4" id="KW-1185">Reference proteome</keyword>
<dbReference type="PANTHER" id="PTHR35400">
    <property type="entry name" value="SLR1083 PROTEIN"/>
    <property type="match status" value="1"/>
</dbReference>
<evidence type="ECO:0000256" key="1">
    <source>
        <dbReference type="SAM" id="MobiDB-lite"/>
    </source>
</evidence>
<comment type="caution">
    <text evidence="3">The sequence shown here is derived from an EMBL/GenBank/DDBJ whole genome shotgun (WGS) entry which is preliminary data.</text>
</comment>
<evidence type="ECO:0000313" key="3">
    <source>
        <dbReference type="EMBL" id="NYE49628.1"/>
    </source>
</evidence>
<organism evidence="3 4">
    <name type="scientific">Spinactinospora alkalitolerans</name>
    <dbReference type="NCBI Taxonomy" id="687207"/>
    <lineage>
        <taxon>Bacteria</taxon>
        <taxon>Bacillati</taxon>
        <taxon>Actinomycetota</taxon>
        <taxon>Actinomycetes</taxon>
        <taxon>Streptosporangiales</taxon>
        <taxon>Nocardiopsidaceae</taxon>
        <taxon>Spinactinospora</taxon>
    </lineage>
</organism>
<dbReference type="AlphaFoldDB" id="A0A852U0B1"/>
<dbReference type="Gene3D" id="3.90.1570.10">
    <property type="entry name" value="tt1808, chain A"/>
    <property type="match status" value="1"/>
</dbReference>
<dbReference type="Pfam" id="PF05685">
    <property type="entry name" value="Uma2"/>
    <property type="match status" value="1"/>
</dbReference>
<dbReference type="RefSeq" id="WP_179645255.1">
    <property type="nucleotide sequence ID" value="NZ_BAAAYY010000037.1"/>
</dbReference>
<dbReference type="InterPro" id="IPR012296">
    <property type="entry name" value="Nuclease_put_TT1808"/>
</dbReference>
<dbReference type="EMBL" id="JACCCC010000001">
    <property type="protein sequence ID" value="NYE49628.1"/>
    <property type="molecule type" value="Genomic_DNA"/>
</dbReference>
<gene>
    <name evidence="3" type="ORF">HDA32_004748</name>
</gene>
<dbReference type="GO" id="GO:0004519">
    <property type="term" value="F:endonuclease activity"/>
    <property type="evidence" value="ECO:0007669"/>
    <property type="project" value="UniProtKB-KW"/>
</dbReference>